<dbReference type="InterPro" id="IPR008974">
    <property type="entry name" value="TRAF-like"/>
</dbReference>
<proteinExistence type="predicted"/>
<keyword evidence="3" id="KW-1185">Reference proteome</keyword>
<dbReference type="GO" id="GO:0030163">
    <property type="term" value="P:protein catabolic process"/>
    <property type="evidence" value="ECO:0007669"/>
    <property type="project" value="UniProtKB-ARBA"/>
</dbReference>
<sequence length="358" mass="41016">MTLKSDKSNEGSCNIQMKVNKFNIVCSIEKFSLRPEKTCEQIRSPTCVVGSKDRSEWYLSIYPNGQKENWKKYVSIYLMLNKPNEAKVKFRLSILNENKEEENVRIISNVIVIKKNKGWGFTNFIERDFLLNESNGLLINDKLTILCEAEIIEVKSENHDNSETSINITIPQSKLPLDYGEMFESSFLTDCVIKTGNTKINAHKVILCARSSVFSDIFKNTLEKSQTSTIEIEGFSVEVVKEMLKYIYKDEVSNISNIASDVLAIADKYKLDRLKVIAAKSLCADLTIENVCKRFILSEKFSSKELKEFCQPFIINNAESLIKTKEWKKIVENHPFLVESLFLKLLNISKISNNSPIE</sequence>
<dbReference type="Pfam" id="PF22486">
    <property type="entry name" value="MATH_2"/>
    <property type="match status" value="1"/>
</dbReference>
<reference evidence="3" key="1">
    <citation type="submission" date="2014-07" db="EMBL/GenBank/DDBJ databases">
        <authorList>
            <person name="Martin A.A"/>
            <person name="De Silva N."/>
        </authorList>
    </citation>
    <scope>NUCLEOTIDE SEQUENCE</scope>
</reference>
<evidence type="ECO:0000313" key="3">
    <source>
        <dbReference type="Proteomes" id="UP000035680"/>
    </source>
</evidence>
<organism evidence="3 4">
    <name type="scientific">Strongyloides venezuelensis</name>
    <name type="common">Threadworm</name>
    <dbReference type="NCBI Taxonomy" id="75913"/>
    <lineage>
        <taxon>Eukaryota</taxon>
        <taxon>Metazoa</taxon>
        <taxon>Ecdysozoa</taxon>
        <taxon>Nematoda</taxon>
        <taxon>Chromadorea</taxon>
        <taxon>Rhabditida</taxon>
        <taxon>Tylenchina</taxon>
        <taxon>Panagrolaimomorpha</taxon>
        <taxon>Strongyloidoidea</taxon>
        <taxon>Strongyloididae</taxon>
        <taxon>Strongyloides</taxon>
    </lineage>
</organism>
<dbReference type="AlphaFoldDB" id="A0A0K0FNX4"/>
<reference evidence="4" key="2">
    <citation type="submission" date="2015-08" db="UniProtKB">
        <authorList>
            <consortium name="WormBaseParasite"/>
        </authorList>
    </citation>
    <scope>IDENTIFICATION</scope>
</reference>
<accession>A0A0K0FNX4</accession>
<dbReference type="Gene3D" id="1.25.40.420">
    <property type="match status" value="1"/>
</dbReference>
<name>A0A0K0FNX4_STRVS</name>
<dbReference type="SUPFAM" id="SSF54695">
    <property type="entry name" value="POZ domain"/>
    <property type="match status" value="1"/>
</dbReference>
<dbReference type="Pfam" id="PF00651">
    <property type="entry name" value="BTB"/>
    <property type="match status" value="1"/>
</dbReference>
<evidence type="ECO:0000259" key="1">
    <source>
        <dbReference type="PROSITE" id="PS50097"/>
    </source>
</evidence>
<dbReference type="SMART" id="SM00225">
    <property type="entry name" value="BTB"/>
    <property type="match status" value="1"/>
</dbReference>
<feature type="domain" description="BTB" evidence="1">
    <location>
        <begin position="189"/>
        <end position="256"/>
    </location>
</feature>
<dbReference type="PROSITE" id="PS50144">
    <property type="entry name" value="MATH"/>
    <property type="match status" value="1"/>
</dbReference>
<evidence type="ECO:0000259" key="2">
    <source>
        <dbReference type="PROSITE" id="PS50144"/>
    </source>
</evidence>
<dbReference type="STRING" id="75913.A0A0K0FNX4"/>
<dbReference type="PROSITE" id="PS50097">
    <property type="entry name" value="BTB"/>
    <property type="match status" value="1"/>
</dbReference>
<dbReference type="PANTHER" id="PTHR24413">
    <property type="entry name" value="SPECKLE-TYPE POZ PROTEIN"/>
    <property type="match status" value="1"/>
</dbReference>
<protein>
    <submittedName>
        <fullName evidence="4">Speckle-type POZ protein-like (inferred by orthology to a human protein)</fullName>
    </submittedName>
</protein>
<dbReference type="SUPFAM" id="SSF49599">
    <property type="entry name" value="TRAF domain-like"/>
    <property type="match status" value="1"/>
</dbReference>
<dbReference type="Proteomes" id="UP000035680">
    <property type="component" value="Unassembled WGS sequence"/>
</dbReference>
<dbReference type="SMART" id="SM00061">
    <property type="entry name" value="MATH"/>
    <property type="match status" value="1"/>
</dbReference>
<dbReference type="Gene3D" id="3.30.710.10">
    <property type="entry name" value="Potassium Channel Kv1.1, Chain A"/>
    <property type="match status" value="1"/>
</dbReference>
<evidence type="ECO:0000313" key="4">
    <source>
        <dbReference type="WBParaSite" id="SVE_1082500.1"/>
    </source>
</evidence>
<dbReference type="WBParaSite" id="SVE_1082500.1">
    <property type="protein sequence ID" value="SVE_1082500.1"/>
    <property type="gene ID" value="SVE_1082500"/>
</dbReference>
<feature type="domain" description="MATH" evidence="2">
    <location>
        <begin position="21"/>
        <end position="149"/>
    </location>
</feature>
<dbReference type="InterPro" id="IPR002083">
    <property type="entry name" value="MATH/TRAF_dom"/>
</dbReference>
<dbReference type="InterPro" id="IPR011333">
    <property type="entry name" value="SKP1/BTB/POZ_sf"/>
</dbReference>
<dbReference type="Gene3D" id="2.60.210.10">
    <property type="entry name" value="Apoptosis, Tumor Necrosis Factor Receptor Associated Protein 2, Chain A"/>
    <property type="match status" value="1"/>
</dbReference>
<dbReference type="InterPro" id="IPR000210">
    <property type="entry name" value="BTB/POZ_dom"/>
</dbReference>